<protein>
    <submittedName>
        <fullName evidence="1">Inorganic pyrophosphatase</fullName>
    </submittedName>
</protein>
<sequence>MADLFATLDALVESSSIVIDRPKGSTHPRHAEVVYPVDYGYLEGTTAGDGDGIDVFRGSASGAGVVGVTVSVDLGKRDAEVKVLLDCSPADVDAIRALVVDRLDVGAIVLLREP</sequence>
<dbReference type="STRING" id="399736.SAMN04489720_2146"/>
<name>A0A1G8EQ49_9MICO</name>
<organism evidence="1 2">
    <name type="scientific">Agrococcus jejuensis</name>
    <dbReference type="NCBI Taxonomy" id="399736"/>
    <lineage>
        <taxon>Bacteria</taxon>
        <taxon>Bacillati</taxon>
        <taxon>Actinomycetota</taxon>
        <taxon>Actinomycetes</taxon>
        <taxon>Micrococcales</taxon>
        <taxon>Microbacteriaceae</taxon>
        <taxon>Agrococcus</taxon>
    </lineage>
</organism>
<proteinExistence type="predicted"/>
<dbReference type="Gene3D" id="3.90.80.10">
    <property type="entry name" value="Inorganic pyrophosphatase"/>
    <property type="match status" value="1"/>
</dbReference>
<evidence type="ECO:0000313" key="2">
    <source>
        <dbReference type="Proteomes" id="UP000198822"/>
    </source>
</evidence>
<dbReference type="OrthoDB" id="9798247at2"/>
<dbReference type="AlphaFoldDB" id="A0A1G8EQ49"/>
<dbReference type="GO" id="GO:0005737">
    <property type="term" value="C:cytoplasm"/>
    <property type="evidence" value="ECO:0007669"/>
    <property type="project" value="InterPro"/>
</dbReference>
<evidence type="ECO:0000313" key="1">
    <source>
        <dbReference type="EMBL" id="SDH72033.1"/>
    </source>
</evidence>
<keyword evidence="2" id="KW-1185">Reference proteome</keyword>
<accession>A0A1G8EQ49</accession>
<dbReference type="Proteomes" id="UP000198822">
    <property type="component" value="Chromosome I"/>
</dbReference>
<dbReference type="SUPFAM" id="SSF50324">
    <property type="entry name" value="Inorganic pyrophosphatase"/>
    <property type="match status" value="1"/>
</dbReference>
<dbReference type="InterPro" id="IPR036649">
    <property type="entry name" value="Pyrophosphatase_sf"/>
</dbReference>
<dbReference type="GO" id="GO:0000287">
    <property type="term" value="F:magnesium ion binding"/>
    <property type="evidence" value="ECO:0007669"/>
    <property type="project" value="InterPro"/>
</dbReference>
<dbReference type="GO" id="GO:0004427">
    <property type="term" value="F:inorganic diphosphate phosphatase activity"/>
    <property type="evidence" value="ECO:0007669"/>
    <property type="project" value="InterPro"/>
</dbReference>
<dbReference type="GO" id="GO:0006796">
    <property type="term" value="P:phosphate-containing compound metabolic process"/>
    <property type="evidence" value="ECO:0007669"/>
    <property type="project" value="InterPro"/>
</dbReference>
<gene>
    <name evidence="1" type="ORF">SAMN04489720_2146</name>
</gene>
<reference evidence="2" key="1">
    <citation type="submission" date="2016-10" db="EMBL/GenBank/DDBJ databases">
        <authorList>
            <person name="Varghese N."/>
            <person name="Submissions S."/>
        </authorList>
    </citation>
    <scope>NUCLEOTIDE SEQUENCE [LARGE SCALE GENOMIC DNA]</scope>
    <source>
        <strain evidence="2">DSM 22002</strain>
    </source>
</reference>
<dbReference type="EMBL" id="LT629695">
    <property type="protein sequence ID" value="SDH72033.1"/>
    <property type="molecule type" value="Genomic_DNA"/>
</dbReference>
<dbReference type="RefSeq" id="WP_092504890.1">
    <property type="nucleotide sequence ID" value="NZ_LT629695.1"/>
</dbReference>